<dbReference type="Proteomes" id="UP000229972">
    <property type="component" value="Unassembled WGS sequence"/>
</dbReference>
<name>A0A2H0V8W7_9BACT</name>
<dbReference type="EMBL" id="PFAL01000017">
    <property type="protein sequence ID" value="PIR95511.1"/>
    <property type="molecule type" value="Genomic_DNA"/>
</dbReference>
<proteinExistence type="predicted"/>
<gene>
    <name evidence="1" type="ORF">COT93_01755</name>
</gene>
<evidence type="ECO:0000313" key="1">
    <source>
        <dbReference type="EMBL" id="PIR95511.1"/>
    </source>
</evidence>
<protein>
    <submittedName>
        <fullName evidence="1">Uncharacterized protein</fullName>
    </submittedName>
</protein>
<evidence type="ECO:0000313" key="2">
    <source>
        <dbReference type="Proteomes" id="UP000229972"/>
    </source>
</evidence>
<dbReference type="AlphaFoldDB" id="A0A2H0V8W7"/>
<organism evidence="1 2">
    <name type="scientific">Candidatus Falkowbacteria bacterium CG10_big_fil_rev_8_21_14_0_10_37_18</name>
    <dbReference type="NCBI Taxonomy" id="1974562"/>
    <lineage>
        <taxon>Bacteria</taxon>
        <taxon>Candidatus Falkowiibacteriota</taxon>
    </lineage>
</organism>
<comment type="caution">
    <text evidence="1">The sequence shown here is derived from an EMBL/GenBank/DDBJ whole genome shotgun (WGS) entry which is preliminary data.</text>
</comment>
<sequence length="202" mass="21909">MDLKNIAKELRGLSGSQTTQHLSKMLRSSSRYRSLDKDSQSVVLNLAKKYNNRVRSGVAPSRAAIQGDKYHLFEDKSKLGFSKSDLSDINGMLDGFKGMRKTDAKLVNTVAQSARIMGSEDSHSSGLRGGGDYLVSRGAQKKADLNYQKMECLGSGGVARGLQKEAFSGLRKTESSGQSNRSVLWGVVLGLIIKPVLRVVAV</sequence>
<accession>A0A2H0V8W7</accession>
<reference evidence="2" key="1">
    <citation type="submission" date="2017-09" db="EMBL/GenBank/DDBJ databases">
        <title>Depth-based differentiation of microbial function through sediment-hosted aquifers and enrichment of novel symbionts in the deep terrestrial subsurface.</title>
        <authorList>
            <person name="Probst A.J."/>
            <person name="Ladd B."/>
            <person name="Jarett J.K."/>
            <person name="Geller-Mcgrath D.E."/>
            <person name="Sieber C.M.K."/>
            <person name="Emerson J.B."/>
            <person name="Anantharaman K."/>
            <person name="Thomas B.C."/>
            <person name="Malmstrom R."/>
            <person name="Stieglmeier M."/>
            <person name="Klingl A."/>
            <person name="Woyke T."/>
            <person name="Ryan C.M."/>
            <person name="Banfield J.F."/>
        </authorList>
    </citation>
    <scope>NUCLEOTIDE SEQUENCE [LARGE SCALE GENOMIC DNA]</scope>
</reference>